<evidence type="ECO:0000256" key="2">
    <source>
        <dbReference type="ARBA" id="ARBA00022803"/>
    </source>
</evidence>
<dbReference type="InParanoid" id="A0A194X6B9"/>
<feature type="domain" description="Tetratricopeptide SHNi-TPR" evidence="4">
    <location>
        <begin position="231"/>
        <end position="267"/>
    </location>
</feature>
<dbReference type="GeneID" id="28824854"/>
<dbReference type="InterPro" id="IPR011990">
    <property type="entry name" value="TPR-like_helical_dom_sf"/>
</dbReference>
<reference evidence="5 6" key="1">
    <citation type="submission" date="2015-10" db="EMBL/GenBank/DDBJ databases">
        <title>Full genome of DAOMC 229536 Phialocephala scopiformis, a fungal endophyte of spruce producing the potent anti-insectan compound rugulosin.</title>
        <authorList>
            <consortium name="DOE Joint Genome Institute"/>
            <person name="Walker A.K."/>
            <person name="Frasz S.L."/>
            <person name="Seifert K.A."/>
            <person name="Miller J.D."/>
            <person name="Mondo S.J."/>
            <person name="Labutti K."/>
            <person name="Lipzen A."/>
            <person name="Dockter R."/>
            <person name="Kennedy M."/>
            <person name="Grigoriev I.V."/>
            <person name="Spatafora J.W."/>
        </authorList>
    </citation>
    <scope>NUCLEOTIDE SEQUENCE [LARGE SCALE GENOMIC DNA]</scope>
    <source>
        <strain evidence="5 6">CBS 120377</strain>
    </source>
</reference>
<feature type="compositionally biased region" description="Basic and acidic residues" evidence="3">
    <location>
        <begin position="461"/>
        <end position="476"/>
    </location>
</feature>
<dbReference type="Gene3D" id="1.25.40.10">
    <property type="entry name" value="Tetratricopeptide repeat domain"/>
    <property type="match status" value="1"/>
</dbReference>
<feature type="compositionally biased region" description="Acidic residues" evidence="3">
    <location>
        <begin position="159"/>
        <end position="185"/>
    </location>
</feature>
<sequence length="486" mass="52398">MAEPVEPPTTLSEQSSAAMEAFNSVKVSLADLCAQGTAKYARKQYEEAADLYARASELQAELNGEMSPENAEVLFLYGRSLFRVGQSKSDVLGGRAGGEKKKANGTTKSKTTDARKEEPKTESEKIAEEGVAIIAGQNGDAAATDEGGKRPLFQFTGDENFEDDSDDEDQAEGAEGEEEEDEDDLAAAFEMLDLARVLYSKKMEGPEAVEGKGKSTEDTSMMKHIKERLGETHDLLAEISLENERFPSAVEDFRSALGYKNDLYPEESEIIAEAHFKLSLALEFASITRTKEDAEGKDDTTEEEAHVDQGLRDEAIKELELAIKSTKLKLDSKEVELATSHSPDDNDITRAQIVDVKEIVADMENRLAELKGPAIDTKELLFGPAGAASVNPLGGILGATLGESPAEQAARIEEAKKTATDLTGMVRKKEKKPVDAATPEPAASTNGTNGKRKAEDDAEESDSKKAKIDASGHDTKQATVEDAIAE</sequence>
<dbReference type="KEGG" id="psco:LY89DRAFT_685675"/>
<feature type="compositionally biased region" description="Basic and acidic residues" evidence="3">
    <location>
        <begin position="110"/>
        <end position="128"/>
    </location>
</feature>
<evidence type="ECO:0000256" key="1">
    <source>
        <dbReference type="ARBA" id="ARBA00022737"/>
    </source>
</evidence>
<dbReference type="Pfam" id="PF10516">
    <property type="entry name" value="SHNi-TPR"/>
    <property type="match status" value="1"/>
</dbReference>
<dbReference type="GO" id="GO:0006335">
    <property type="term" value="P:DNA replication-dependent chromatin assembly"/>
    <property type="evidence" value="ECO:0007669"/>
    <property type="project" value="TreeGrafter"/>
</dbReference>
<evidence type="ECO:0000313" key="5">
    <source>
        <dbReference type="EMBL" id="KUJ15726.1"/>
    </source>
</evidence>
<dbReference type="STRING" id="149040.A0A194X6B9"/>
<accession>A0A194X6B9</accession>
<feature type="compositionally biased region" description="Basic and acidic residues" evidence="3">
    <location>
        <begin position="410"/>
        <end position="419"/>
    </location>
</feature>
<dbReference type="OrthoDB" id="5587616at2759"/>
<proteinExistence type="predicted"/>
<dbReference type="InterPro" id="IPR051730">
    <property type="entry name" value="NASP-like"/>
</dbReference>
<dbReference type="PANTHER" id="PTHR15081">
    <property type="entry name" value="NUCLEAR AUTOANTIGENIC SPERM PROTEIN NASP -RELATED"/>
    <property type="match status" value="1"/>
</dbReference>
<evidence type="ECO:0000313" key="6">
    <source>
        <dbReference type="Proteomes" id="UP000070700"/>
    </source>
</evidence>
<evidence type="ECO:0000259" key="4">
    <source>
        <dbReference type="Pfam" id="PF10516"/>
    </source>
</evidence>
<dbReference type="EMBL" id="KQ947417">
    <property type="protein sequence ID" value="KUJ15726.1"/>
    <property type="molecule type" value="Genomic_DNA"/>
</dbReference>
<dbReference type="GO" id="GO:0034080">
    <property type="term" value="P:CENP-A containing chromatin assembly"/>
    <property type="evidence" value="ECO:0007669"/>
    <property type="project" value="TreeGrafter"/>
</dbReference>
<organism evidence="5 6">
    <name type="scientific">Mollisia scopiformis</name>
    <name type="common">Conifer needle endophyte fungus</name>
    <name type="synonym">Phialocephala scopiformis</name>
    <dbReference type="NCBI Taxonomy" id="149040"/>
    <lineage>
        <taxon>Eukaryota</taxon>
        <taxon>Fungi</taxon>
        <taxon>Dikarya</taxon>
        <taxon>Ascomycota</taxon>
        <taxon>Pezizomycotina</taxon>
        <taxon>Leotiomycetes</taxon>
        <taxon>Helotiales</taxon>
        <taxon>Mollisiaceae</taxon>
        <taxon>Mollisia</taxon>
    </lineage>
</organism>
<dbReference type="RefSeq" id="XP_018070081.1">
    <property type="nucleotide sequence ID" value="XM_018215128.1"/>
</dbReference>
<dbReference type="GO" id="GO:0005654">
    <property type="term" value="C:nucleoplasm"/>
    <property type="evidence" value="ECO:0007669"/>
    <property type="project" value="TreeGrafter"/>
</dbReference>
<keyword evidence="2" id="KW-0802">TPR repeat</keyword>
<keyword evidence="6" id="KW-1185">Reference proteome</keyword>
<feature type="region of interest" description="Disordered" evidence="3">
    <location>
        <begin position="398"/>
        <end position="486"/>
    </location>
</feature>
<dbReference type="PANTHER" id="PTHR15081:SF1">
    <property type="entry name" value="NUCLEAR AUTOANTIGENIC SPERM PROTEIN"/>
    <property type="match status" value="1"/>
</dbReference>
<name>A0A194X6B9_MOLSC</name>
<dbReference type="AlphaFoldDB" id="A0A194X6B9"/>
<keyword evidence="1" id="KW-0677">Repeat</keyword>
<dbReference type="InterPro" id="IPR019544">
    <property type="entry name" value="Tetratricopeptide_SHNi-TPR_dom"/>
</dbReference>
<dbReference type="SUPFAM" id="SSF48452">
    <property type="entry name" value="TPR-like"/>
    <property type="match status" value="1"/>
</dbReference>
<feature type="region of interest" description="Disordered" evidence="3">
    <location>
        <begin position="88"/>
        <end position="185"/>
    </location>
</feature>
<protein>
    <recommendedName>
        <fullName evidence="4">Tetratricopeptide SHNi-TPR domain-containing protein</fullName>
    </recommendedName>
</protein>
<dbReference type="Proteomes" id="UP000070700">
    <property type="component" value="Unassembled WGS sequence"/>
</dbReference>
<gene>
    <name evidence="5" type="ORF">LY89DRAFT_685675</name>
</gene>
<evidence type="ECO:0000256" key="3">
    <source>
        <dbReference type="SAM" id="MobiDB-lite"/>
    </source>
</evidence>
<dbReference type="GO" id="GO:0042393">
    <property type="term" value="F:histone binding"/>
    <property type="evidence" value="ECO:0007669"/>
    <property type="project" value="TreeGrafter"/>
</dbReference>